<reference evidence="4 5" key="1">
    <citation type="submission" date="2016-10" db="EMBL/GenBank/DDBJ databases">
        <authorList>
            <person name="de Groot N.N."/>
        </authorList>
    </citation>
    <scope>NUCLEOTIDE SEQUENCE [LARGE SCALE GENOMIC DNA]</scope>
    <source>
        <strain evidence="4 5">CGMCC 1.9167</strain>
    </source>
</reference>
<dbReference type="GO" id="GO:0006508">
    <property type="term" value="P:proteolysis"/>
    <property type="evidence" value="ECO:0007669"/>
    <property type="project" value="InterPro"/>
</dbReference>
<accession>A0A1I6GUD2</accession>
<dbReference type="InterPro" id="IPR002471">
    <property type="entry name" value="Pept_S9_AS"/>
</dbReference>
<dbReference type="PANTHER" id="PTHR22946">
    <property type="entry name" value="DIENELACTONE HYDROLASE DOMAIN-CONTAINING PROTEIN-RELATED"/>
    <property type="match status" value="1"/>
</dbReference>
<dbReference type="PROSITE" id="PS00708">
    <property type="entry name" value="PRO_ENDOPEP_SER"/>
    <property type="match status" value="1"/>
</dbReference>
<dbReference type="Gene3D" id="3.40.50.1820">
    <property type="entry name" value="alpha/beta hydrolase"/>
    <property type="match status" value="1"/>
</dbReference>
<dbReference type="Proteomes" id="UP000198644">
    <property type="component" value="Unassembled WGS sequence"/>
</dbReference>
<proteinExistence type="predicted"/>
<dbReference type="OrthoDB" id="9789573at2"/>
<dbReference type="GO" id="GO:0004252">
    <property type="term" value="F:serine-type endopeptidase activity"/>
    <property type="evidence" value="ECO:0007669"/>
    <property type="project" value="InterPro"/>
</dbReference>
<dbReference type="RefSeq" id="WP_092008700.1">
    <property type="nucleotide sequence ID" value="NZ_FOYW01000001.1"/>
</dbReference>
<dbReference type="PANTHER" id="PTHR22946:SF9">
    <property type="entry name" value="POLYKETIDE TRANSFERASE AF380"/>
    <property type="match status" value="1"/>
</dbReference>
<evidence type="ECO:0000256" key="2">
    <source>
        <dbReference type="SAM" id="SignalP"/>
    </source>
</evidence>
<feature type="chain" id="PRO_5011590267" evidence="2">
    <location>
        <begin position="21"/>
        <end position="292"/>
    </location>
</feature>
<dbReference type="InterPro" id="IPR002925">
    <property type="entry name" value="Dienelactn_hydro"/>
</dbReference>
<organism evidence="4 5">
    <name type="scientific">Marinobacter daqiaonensis</name>
    <dbReference type="NCBI Taxonomy" id="650891"/>
    <lineage>
        <taxon>Bacteria</taxon>
        <taxon>Pseudomonadati</taxon>
        <taxon>Pseudomonadota</taxon>
        <taxon>Gammaproteobacteria</taxon>
        <taxon>Pseudomonadales</taxon>
        <taxon>Marinobacteraceae</taxon>
        <taxon>Marinobacter</taxon>
    </lineage>
</organism>
<evidence type="ECO:0000313" key="5">
    <source>
        <dbReference type="Proteomes" id="UP000198644"/>
    </source>
</evidence>
<sequence length="292" mass="31541">MIRLIHLWTLLLALSTTAVADETSATPWPWNYRFVAFPVPGLDSPVAGRLSFPATVETAVPAVIIAHGSGGVDARGPLYARRLNEAGIATLEIDMWSARGMNGGLDRPTHVRETFPDARAARDYLASLSDIRGERIGLMGFSWGGVMAMLSAGGTEADPGGFDALVALYPVCWGYNRVPGYELEAIAVDDLLIIAGTQDDYDGRDDCDRLVSSLPEQDRRKVELLVLNEATHAFDQRAPATTFNDPYAHRGKGGDVAIRYNPAATKHALSRVTTFFSENLSGTPGQKQADAH</sequence>
<dbReference type="AlphaFoldDB" id="A0A1I6GUD2"/>
<name>A0A1I6GUD2_9GAMM</name>
<dbReference type="STRING" id="650891.SAMN05216203_0484"/>
<evidence type="ECO:0000313" key="4">
    <source>
        <dbReference type="EMBL" id="SFR45812.1"/>
    </source>
</evidence>
<dbReference type="Pfam" id="PF01738">
    <property type="entry name" value="DLH"/>
    <property type="match status" value="1"/>
</dbReference>
<evidence type="ECO:0000256" key="1">
    <source>
        <dbReference type="ARBA" id="ARBA00022801"/>
    </source>
</evidence>
<dbReference type="EMBL" id="FOYW01000001">
    <property type="protein sequence ID" value="SFR45812.1"/>
    <property type="molecule type" value="Genomic_DNA"/>
</dbReference>
<feature type="signal peptide" evidence="2">
    <location>
        <begin position="1"/>
        <end position="20"/>
    </location>
</feature>
<evidence type="ECO:0000259" key="3">
    <source>
        <dbReference type="Pfam" id="PF01738"/>
    </source>
</evidence>
<dbReference type="GO" id="GO:0052689">
    <property type="term" value="F:carboxylic ester hydrolase activity"/>
    <property type="evidence" value="ECO:0007669"/>
    <property type="project" value="UniProtKB-ARBA"/>
</dbReference>
<protein>
    <submittedName>
        <fullName evidence="4">Dienelactone hydrolase</fullName>
    </submittedName>
</protein>
<keyword evidence="2" id="KW-0732">Signal</keyword>
<gene>
    <name evidence="4" type="ORF">SAMN05216203_0484</name>
</gene>
<dbReference type="InterPro" id="IPR029058">
    <property type="entry name" value="AB_hydrolase_fold"/>
</dbReference>
<dbReference type="SUPFAM" id="SSF53474">
    <property type="entry name" value="alpha/beta-Hydrolases"/>
    <property type="match status" value="1"/>
</dbReference>
<dbReference type="InterPro" id="IPR050261">
    <property type="entry name" value="FrsA_esterase"/>
</dbReference>
<keyword evidence="5" id="KW-1185">Reference proteome</keyword>
<feature type="domain" description="Dienelactone hydrolase" evidence="3">
    <location>
        <begin position="52"/>
        <end position="278"/>
    </location>
</feature>
<keyword evidence="1 4" id="KW-0378">Hydrolase</keyword>